<organism evidence="6 7">
    <name type="scientific">Phyllosticta citribraziliensis</name>
    <dbReference type="NCBI Taxonomy" id="989973"/>
    <lineage>
        <taxon>Eukaryota</taxon>
        <taxon>Fungi</taxon>
        <taxon>Dikarya</taxon>
        <taxon>Ascomycota</taxon>
        <taxon>Pezizomycotina</taxon>
        <taxon>Dothideomycetes</taxon>
        <taxon>Dothideomycetes incertae sedis</taxon>
        <taxon>Botryosphaeriales</taxon>
        <taxon>Phyllostictaceae</taxon>
        <taxon>Phyllosticta</taxon>
    </lineage>
</organism>
<reference evidence="6 7" key="1">
    <citation type="submission" date="2024-04" db="EMBL/GenBank/DDBJ databases">
        <title>Phyllosticta paracitricarpa is synonymous to the EU quarantine fungus P. citricarpa based on phylogenomic analyses.</title>
        <authorList>
            <consortium name="Lawrence Berkeley National Laboratory"/>
            <person name="Van ingen-buijs V.A."/>
            <person name="Van westerhoven A.C."/>
            <person name="Haridas S."/>
            <person name="Skiadas P."/>
            <person name="Martin F."/>
            <person name="Groenewald J.Z."/>
            <person name="Crous P.W."/>
            <person name="Seidl M.F."/>
        </authorList>
    </citation>
    <scope>NUCLEOTIDE SEQUENCE [LARGE SCALE GENOMIC DNA]</scope>
    <source>
        <strain evidence="6 7">CPC 17464</strain>
    </source>
</reference>
<dbReference type="GeneID" id="92036583"/>
<protein>
    <submittedName>
        <fullName evidence="6">Monooxygenase</fullName>
    </submittedName>
</protein>
<gene>
    <name evidence="6" type="ORF">J3D65DRAFT_679137</name>
</gene>
<evidence type="ECO:0000313" key="6">
    <source>
        <dbReference type="EMBL" id="KAK7534179.1"/>
    </source>
</evidence>
<evidence type="ECO:0000313" key="7">
    <source>
        <dbReference type="Proteomes" id="UP001360953"/>
    </source>
</evidence>
<keyword evidence="4" id="KW-0560">Oxidoreductase</keyword>
<keyword evidence="2" id="KW-0285">Flavoprotein</keyword>
<dbReference type="RefSeq" id="XP_066653218.1">
    <property type="nucleotide sequence ID" value="XM_066803677.1"/>
</dbReference>
<dbReference type="SUPFAM" id="SSF51905">
    <property type="entry name" value="FAD/NAD(P)-binding domain"/>
    <property type="match status" value="1"/>
</dbReference>
<evidence type="ECO:0000259" key="5">
    <source>
        <dbReference type="Pfam" id="PF01494"/>
    </source>
</evidence>
<keyword evidence="3" id="KW-0274">FAD</keyword>
<evidence type="ECO:0000256" key="4">
    <source>
        <dbReference type="ARBA" id="ARBA00023002"/>
    </source>
</evidence>
<evidence type="ECO:0000256" key="1">
    <source>
        <dbReference type="ARBA" id="ARBA00001974"/>
    </source>
</evidence>
<dbReference type="PANTHER" id="PTHR43004">
    <property type="entry name" value="TRK SYSTEM POTASSIUM UPTAKE PROTEIN"/>
    <property type="match status" value="1"/>
</dbReference>
<name>A0ABR1LG37_9PEZI</name>
<dbReference type="Gene3D" id="3.50.50.60">
    <property type="entry name" value="FAD/NAD(P)-binding domain"/>
    <property type="match status" value="1"/>
</dbReference>
<comment type="cofactor">
    <cofactor evidence="1">
        <name>FAD</name>
        <dbReference type="ChEBI" id="CHEBI:57692"/>
    </cofactor>
</comment>
<comment type="caution">
    <text evidence="6">The sequence shown here is derived from an EMBL/GenBank/DDBJ whole genome shotgun (WGS) entry which is preliminary data.</text>
</comment>
<evidence type="ECO:0000256" key="3">
    <source>
        <dbReference type="ARBA" id="ARBA00022827"/>
    </source>
</evidence>
<dbReference type="Pfam" id="PF01494">
    <property type="entry name" value="FAD_binding_3"/>
    <property type="match status" value="1"/>
</dbReference>
<evidence type="ECO:0000256" key="2">
    <source>
        <dbReference type="ARBA" id="ARBA00022630"/>
    </source>
</evidence>
<keyword evidence="6" id="KW-0503">Monooxygenase</keyword>
<feature type="domain" description="FAD-binding" evidence="5">
    <location>
        <begin position="37"/>
        <end position="364"/>
    </location>
</feature>
<dbReference type="SUPFAM" id="SSF54373">
    <property type="entry name" value="FAD-linked reductases, C-terminal domain"/>
    <property type="match status" value="1"/>
</dbReference>
<sequence>MSQQHSVFRNCSMMDTSDTTGWVGADGMFPWLLAIYAGPTGLTLALLAQNLGLSVFIADISATALQLGRADALNARTQQSLELMGVLDQLEPYGLKCNTSSTFANGEFVSRQSHWWTGLKHCHRPNFLMIGQADIERALELKLATPVHRNSEATRIEEISIDGEDLVRTEFPNTVVISKYAVGADGAKSIIRSQLDIPFEGTKPNMIWHVLDTFLDTDFPVAPEIITFQVNGQARVSWIPRERGMARFYVLFDDGQTRRPQSAVEEEIRKFLEPHRVDFRATEWFSTFEIKERVARTYFSPKGRIALAGDAAHVHAVNGGQGLNTGLADAFALAWRLNLATRGFPEVLESYETERRTSAVGIIDVAAKLVRMTVKTATEYVDLIERNAAYITGMGVNYAADTPILQGAPAGIFVPGQRTPDIYFHEQSNSPGRRLYTIPSYGKFIVLSLGDAAPWTPPTGAEWASFVDSWKVSPAVSGGEQIGTSKFFARLSEDGGEKAVDAGTAGYVVVRPDMYNGYAGEDPTGYFEGIFGA</sequence>
<dbReference type="PRINTS" id="PR00420">
    <property type="entry name" value="RNGMNOXGNASE"/>
</dbReference>
<dbReference type="PANTHER" id="PTHR43004:SF19">
    <property type="entry name" value="BINDING MONOOXYGENASE, PUTATIVE (JCVI)-RELATED"/>
    <property type="match status" value="1"/>
</dbReference>
<dbReference type="InterPro" id="IPR036188">
    <property type="entry name" value="FAD/NAD-bd_sf"/>
</dbReference>
<dbReference type="Gene3D" id="3.30.9.10">
    <property type="entry name" value="D-Amino Acid Oxidase, subunit A, domain 2"/>
    <property type="match status" value="1"/>
</dbReference>
<dbReference type="EMBL" id="JBBPEH010000009">
    <property type="protein sequence ID" value="KAK7534179.1"/>
    <property type="molecule type" value="Genomic_DNA"/>
</dbReference>
<accession>A0ABR1LG37</accession>
<proteinExistence type="predicted"/>
<dbReference type="InterPro" id="IPR050641">
    <property type="entry name" value="RIFMO-like"/>
</dbReference>
<dbReference type="GO" id="GO:0004497">
    <property type="term" value="F:monooxygenase activity"/>
    <property type="evidence" value="ECO:0007669"/>
    <property type="project" value="UniProtKB-KW"/>
</dbReference>
<dbReference type="Proteomes" id="UP001360953">
    <property type="component" value="Unassembled WGS sequence"/>
</dbReference>
<keyword evidence="7" id="KW-1185">Reference proteome</keyword>
<dbReference type="InterPro" id="IPR002938">
    <property type="entry name" value="FAD-bd"/>
</dbReference>